<dbReference type="InterPro" id="IPR023393">
    <property type="entry name" value="START-like_dom_sf"/>
</dbReference>
<accession>A0A2M7G3D7</accession>
<evidence type="ECO:0000313" key="1">
    <source>
        <dbReference type="EMBL" id="PIW16349.1"/>
    </source>
</evidence>
<evidence type="ECO:0008006" key="3">
    <source>
        <dbReference type="Google" id="ProtNLM"/>
    </source>
</evidence>
<dbReference type="Proteomes" id="UP000231019">
    <property type="component" value="Unassembled WGS sequence"/>
</dbReference>
<name>A0A2M7G3D7_9BACT</name>
<protein>
    <recommendedName>
        <fullName evidence="3">Polyketide cyclase</fullName>
    </recommendedName>
</protein>
<dbReference type="AlphaFoldDB" id="A0A2M7G3D7"/>
<comment type="caution">
    <text evidence="1">The sequence shown here is derived from an EMBL/GenBank/DDBJ whole genome shotgun (WGS) entry which is preliminary data.</text>
</comment>
<dbReference type="SUPFAM" id="SSF55961">
    <property type="entry name" value="Bet v1-like"/>
    <property type="match status" value="1"/>
</dbReference>
<reference evidence="1 2" key="1">
    <citation type="submission" date="2017-09" db="EMBL/GenBank/DDBJ databases">
        <title>Depth-based differentiation of microbial function through sediment-hosted aquifers and enrichment of novel symbionts in the deep terrestrial subsurface.</title>
        <authorList>
            <person name="Probst A.J."/>
            <person name="Ladd B."/>
            <person name="Jarett J.K."/>
            <person name="Geller-Mcgrath D.E."/>
            <person name="Sieber C.M."/>
            <person name="Emerson J.B."/>
            <person name="Anantharaman K."/>
            <person name="Thomas B.C."/>
            <person name="Malmstrom R."/>
            <person name="Stieglmeier M."/>
            <person name="Klingl A."/>
            <person name="Woyke T."/>
            <person name="Ryan C.M."/>
            <person name="Banfield J.F."/>
        </authorList>
    </citation>
    <scope>NUCLEOTIDE SEQUENCE [LARGE SCALE GENOMIC DNA]</scope>
    <source>
        <strain evidence="1">CG17_big_fil_post_rev_8_21_14_2_50_48_46</strain>
    </source>
</reference>
<dbReference type="Gene3D" id="3.30.530.20">
    <property type="match status" value="1"/>
</dbReference>
<evidence type="ECO:0000313" key="2">
    <source>
        <dbReference type="Proteomes" id="UP000231019"/>
    </source>
</evidence>
<organism evidence="1 2">
    <name type="scientific">bacterium (Candidatus Blackallbacteria) CG17_big_fil_post_rev_8_21_14_2_50_48_46</name>
    <dbReference type="NCBI Taxonomy" id="2014261"/>
    <lineage>
        <taxon>Bacteria</taxon>
        <taxon>Candidatus Blackallbacteria</taxon>
    </lineage>
</organism>
<dbReference type="EMBL" id="PFFQ01000038">
    <property type="protein sequence ID" value="PIW16349.1"/>
    <property type="molecule type" value="Genomic_DNA"/>
</dbReference>
<proteinExistence type="predicted"/>
<sequence length="135" mass="15813">MRAATRSITIDVHPAWVFEFVSNPVNLPLWSRSFCLSVFQHEEAWFIESPHGPIQVYMQADPETGVIDQYLYPTPEIQVLIPMRVVPNQSGTEFIFTLFQPDDISEEDYQQEIYWVEQELQTLKKLLEEPENIPN</sequence>
<gene>
    <name evidence="1" type="ORF">COW36_13550</name>
</gene>